<dbReference type="PANTHER" id="PTHR38448">
    <property type="entry name" value="REGULATORY PROTEIN YLBF-RELATED"/>
    <property type="match status" value="1"/>
</dbReference>
<name>A0ABU6BC01_9BACL</name>
<evidence type="ECO:0000313" key="3">
    <source>
        <dbReference type="Proteomes" id="UP000029267"/>
    </source>
</evidence>
<comment type="caution">
    <text evidence="2">The sequence shown here is derived from an EMBL/GenBank/DDBJ whole genome shotgun (WGS) entry which is preliminary data.</text>
</comment>
<organism evidence="2 3">
    <name type="scientific">Geobacillus icigianus</name>
    <dbReference type="NCBI Taxonomy" id="1430331"/>
    <lineage>
        <taxon>Bacteria</taxon>
        <taxon>Bacillati</taxon>
        <taxon>Bacillota</taxon>
        <taxon>Bacilli</taxon>
        <taxon>Bacillales</taxon>
        <taxon>Anoxybacillaceae</taxon>
        <taxon>Geobacillus</taxon>
    </lineage>
</organism>
<sequence length="150" mass="17085">MLVRIATLERIEILDKAEGLAKMIVESELAEEYRRAFWRLKQDRRAQELISRFVQLKEQYEDVQRFGKYHPDYRPIMKAVREAKRELDLHETVAAFKQAEKALQQLLDEISVLIGKAVSEHVKVPTGNPYFLSAGCSGGCRSGGGCGCRT</sequence>
<protein>
    <recommendedName>
        <fullName evidence="4">YlbF family regulator</fullName>
    </recommendedName>
</protein>
<keyword evidence="1" id="KW-0175">Coiled coil</keyword>
<accession>A0ABU6BC01</accession>
<dbReference type="InterPro" id="IPR010368">
    <property type="entry name" value="Com_YlbF"/>
</dbReference>
<dbReference type="SUPFAM" id="SSF158622">
    <property type="entry name" value="YheA/YmcA-like"/>
    <property type="match status" value="1"/>
</dbReference>
<evidence type="ECO:0000313" key="2">
    <source>
        <dbReference type="EMBL" id="MEB3749437.1"/>
    </source>
</evidence>
<proteinExistence type="predicted"/>
<gene>
    <name evidence="2" type="ORF">EP10_000276</name>
</gene>
<dbReference type="InterPro" id="IPR052767">
    <property type="entry name" value="Bact_com_dev_regulator"/>
</dbReference>
<dbReference type="EMBL" id="JPYA02000001">
    <property type="protein sequence ID" value="MEB3749437.1"/>
    <property type="molecule type" value="Genomic_DNA"/>
</dbReference>
<evidence type="ECO:0000256" key="1">
    <source>
        <dbReference type="SAM" id="Coils"/>
    </source>
</evidence>
<evidence type="ECO:0008006" key="4">
    <source>
        <dbReference type="Google" id="ProtNLM"/>
    </source>
</evidence>
<dbReference type="Proteomes" id="UP000029267">
    <property type="component" value="Unassembled WGS sequence"/>
</dbReference>
<keyword evidence="3" id="KW-1185">Reference proteome</keyword>
<dbReference type="InterPro" id="IPR023378">
    <property type="entry name" value="YheA/YmcA-like_dom_sf"/>
</dbReference>
<dbReference type="PANTHER" id="PTHR38448:SF2">
    <property type="entry name" value="REGULATORY PROTEIN YLBF"/>
    <property type="match status" value="1"/>
</dbReference>
<dbReference type="Gene3D" id="1.20.1500.10">
    <property type="entry name" value="YheA/YmcA-like"/>
    <property type="match status" value="1"/>
</dbReference>
<dbReference type="Pfam" id="PF06133">
    <property type="entry name" value="Com_YlbF"/>
    <property type="match status" value="1"/>
</dbReference>
<feature type="coiled-coil region" evidence="1">
    <location>
        <begin position="80"/>
        <end position="116"/>
    </location>
</feature>
<reference evidence="2 3" key="1">
    <citation type="journal article" date="2014" name="Genome Announc.">
        <title>Draft Genome Sequence of Geobacillus icigianus Strain G1w1T Isolated from Hot Springs in the Valley of Geysers, Kamchatka (Russian Federation).</title>
        <authorList>
            <person name="Bryanskaya A.V."/>
            <person name="Rozanov A.S."/>
            <person name="Logacheva M.D."/>
            <person name="Kotenko A.V."/>
            <person name="Peltek S.E."/>
        </authorList>
    </citation>
    <scope>NUCLEOTIDE SEQUENCE [LARGE SCALE GENOMIC DNA]</scope>
    <source>
        <strain evidence="2 3">G1w1</strain>
    </source>
</reference>